<name>A0A174FBH3_9FIRM</name>
<dbReference type="InterPro" id="IPR013022">
    <property type="entry name" value="Xyl_isomerase-like_TIM-brl"/>
</dbReference>
<keyword evidence="2" id="KW-0413">Isomerase</keyword>
<dbReference type="SUPFAM" id="SSF51658">
    <property type="entry name" value="Xylose isomerase-like"/>
    <property type="match status" value="1"/>
</dbReference>
<dbReference type="AlphaFoldDB" id="A0A174FBH3"/>
<evidence type="ECO:0000313" key="2">
    <source>
        <dbReference type="EMBL" id="CUO46927.1"/>
    </source>
</evidence>
<protein>
    <submittedName>
        <fullName evidence="2">Sugar phosphate isomerase/epimerase</fullName>
        <ecNumber evidence="2">4.2.1.44</ecNumber>
    </submittedName>
</protein>
<sequence>MRMSLLTNSLTGVGIRDLKTIADWAWENGICELDVGPAIPLDKEQFDAVLGEGKVSVGTMIYCRNFLSRDKEEAEFHCSALRDRIRFAGEMGIEKIVCSTGVTAESFAGMGFAPEKSLPAVVELAKQFVELAEKYGVKLCYENCPMMGNIATSPDLWKAVFDAVDSEQLGLCYDPSHLVWQFIDPYKNIYQFADRIFHVHAKDTVVDREALAQTGVLQNGKWWRHRLPGLGELDWGRIVDALYEIRYEGAICIEHEDPVWEGTEDKVKRGILKTRDHVSSFFM</sequence>
<dbReference type="EMBL" id="CYZE01000007">
    <property type="protein sequence ID" value="CUO46927.1"/>
    <property type="molecule type" value="Genomic_DNA"/>
</dbReference>
<gene>
    <name evidence="2" type="primary">iolE_1</name>
    <name evidence="2" type="ORF">ERS852407_02902</name>
</gene>
<dbReference type="Pfam" id="PF01261">
    <property type="entry name" value="AP_endonuc_2"/>
    <property type="match status" value="1"/>
</dbReference>
<dbReference type="InterPro" id="IPR050312">
    <property type="entry name" value="IolE/XylAMocC-like"/>
</dbReference>
<keyword evidence="2" id="KW-0456">Lyase</keyword>
<dbReference type="PANTHER" id="PTHR12110">
    <property type="entry name" value="HYDROXYPYRUVATE ISOMERASE"/>
    <property type="match status" value="1"/>
</dbReference>
<dbReference type="EC" id="4.2.1.44" evidence="2"/>
<reference evidence="2 3" key="1">
    <citation type="submission" date="2015-09" db="EMBL/GenBank/DDBJ databases">
        <authorList>
            <consortium name="Pathogen Informatics"/>
        </authorList>
    </citation>
    <scope>NUCLEOTIDE SEQUENCE [LARGE SCALE GENOMIC DNA]</scope>
    <source>
        <strain evidence="2 3">2789STDY5608850</strain>
    </source>
</reference>
<dbReference type="InterPro" id="IPR036237">
    <property type="entry name" value="Xyl_isomerase-like_sf"/>
</dbReference>
<dbReference type="Proteomes" id="UP000095651">
    <property type="component" value="Unassembled WGS sequence"/>
</dbReference>
<feature type="domain" description="Xylose isomerase-like TIM barrel" evidence="1">
    <location>
        <begin position="42"/>
        <end position="271"/>
    </location>
</feature>
<proteinExistence type="predicted"/>
<dbReference type="GO" id="GO:0016853">
    <property type="term" value="F:isomerase activity"/>
    <property type="evidence" value="ECO:0007669"/>
    <property type="project" value="UniProtKB-KW"/>
</dbReference>
<dbReference type="GO" id="GO:0050114">
    <property type="term" value="F:myo-inosose-2 dehydratase activity"/>
    <property type="evidence" value="ECO:0007669"/>
    <property type="project" value="UniProtKB-EC"/>
</dbReference>
<evidence type="ECO:0000259" key="1">
    <source>
        <dbReference type="Pfam" id="PF01261"/>
    </source>
</evidence>
<accession>A0A174FBH3</accession>
<dbReference type="PANTHER" id="PTHR12110:SF21">
    <property type="entry name" value="XYLOSE ISOMERASE-LIKE TIM BARREL DOMAIN-CONTAINING PROTEIN"/>
    <property type="match status" value="1"/>
</dbReference>
<dbReference type="RefSeq" id="WP_055656175.1">
    <property type="nucleotide sequence ID" value="NZ_CABIXC010000007.1"/>
</dbReference>
<evidence type="ECO:0000313" key="3">
    <source>
        <dbReference type="Proteomes" id="UP000095651"/>
    </source>
</evidence>
<organism evidence="2 3">
    <name type="scientific">Hungatella hathewayi</name>
    <dbReference type="NCBI Taxonomy" id="154046"/>
    <lineage>
        <taxon>Bacteria</taxon>
        <taxon>Bacillati</taxon>
        <taxon>Bacillota</taxon>
        <taxon>Clostridia</taxon>
        <taxon>Lachnospirales</taxon>
        <taxon>Lachnospiraceae</taxon>
        <taxon>Hungatella</taxon>
    </lineage>
</organism>
<dbReference type="Gene3D" id="3.20.20.150">
    <property type="entry name" value="Divalent-metal-dependent TIM barrel enzymes"/>
    <property type="match status" value="1"/>
</dbReference>